<dbReference type="SUPFAM" id="SSF55166">
    <property type="entry name" value="Hedgehog/DD-peptidase"/>
    <property type="match status" value="1"/>
</dbReference>
<dbReference type="Gene3D" id="3.30.1380.10">
    <property type="match status" value="1"/>
</dbReference>
<evidence type="ECO:0000313" key="2">
    <source>
        <dbReference type="EMBL" id="KGF49398.1"/>
    </source>
</evidence>
<reference evidence="2 3" key="1">
    <citation type="submission" date="2014-07" db="EMBL/GenBank/DDBJ databases">
        <authorList>
            <person name="McCorrison J."/>
            <person name="Sanka R."/>
            <person name="Torralba M."/>
            <person name="Gillis M."/>
            <person name="Haft D.H."/>
            <person name="Methe B."/>
            <person name="Sutton G."/>
            <person name="Nelson K.E."/>
        </authorList>
    </citation>
    <scope>NUCLEOTIDE SEQUENCE [LARGE SCALE GENOMIC DNA]</scope>
    <source>
        <strain evidence="2 3">DNF00882</strain>
    </source>
</reference>
<sequence length="146" mass="16848">MKTKQLDYDYQLTRHFTLGEFLRSGKAVQLNIKNEPDAHKGEAITNEELLENLQRLCEEVLEPLRLRFGRILITSGYRCRELNKAVGGVFNSQHLRGEAADIFVSSTEMAMRYAEFLEKHTNVGQILLEPLGRKHKRWLHVGVGRN</sequence>
<evidence type="ECO:0000259" key="1">
    <source>
        <dbReference type="Pfam" id="PF08291"/>
    </source>
</evidence>
<dbReference type="Proteomes" id="UP000029538">
    <property type="component" value="Unassembled WGS sequence"/>
</dbReference>
<proteinExistence type="predicted"/>
<dbReference type="AlphaFoldDB" id="A0A096AQN9"/>
<dbReference type="InterPro" id="IPR009045">
    <property type="entry name" value="Zn_M74/Hedgehog-like"/>
</dbReference>
<name>A0A096AQN9_9BACT</name>
<accession>A0A096AQN9</accession>
<dbReference type="RefSeq" id="WP_004358349.1">
    <property type="nucleotide sequence ID" value="NZ_JRNR01000045.1"/>
</dbReference>
<dbReference type="InterPro" id="IPR013230">
    <property type="entry name" value="Peptidase_M15A_C"/>
</dbReference>
<organism evidence="2 3">
    <name type="scientific">Prevotella disiens DNF00882</name>
    <dbReference type="NCBI Taxonomy" id="1401075"/>
    <lineage>
        <taxon>Bacteria</taxon>
        <taxon>Pseudomonadati</taxon>
        <taxon>Bacteroidota</taxon>
        <taxon>Bacteroidia</taxon>
        <taxon>Bacteroidales</taxon>
        <taxon>Prevotellaceae</taxon>
        <taxon>Prevotella</taxon>
    </lineage>
</organism>
<protein>
    <submittedName>
        <fullName evidence="2">Peptidase M15</fullName>
    </submittedName>
</protein>
<gene>
    <name evidence="2" type="ORF">HMPREF0654_05290</name>
</gene>
<comment type="caution">
    <text evidence="2">The sequence shown here is derived from an EMBL/GenBank/DDBJ whole genome shotgun (WGS) entry which is preliminary data.</text>
</comment>
<evidence type="ECO:0000313" key="3">
    <source>
        <dbReference type="Proteomes" id="UP000029538"/>
    </source>
</evidence>
<feature type="domain" description="Peptidase M15A C-terminal" evidence="1">
    <location>
        <begin position="20"/>
        <end position="141"/>
    </location>
</feature>
<dbReference type="Pfam" id="PF08291">
    <property type="entry name" value="Peptidase_M15_3"/>
    <property type="match status" value="1"/>
</dbReference>
<dbReference type="EMBL" id="JRNR01000045">
    <property type="protein sequence ID" value="KGF49398.1"/>
    <property type="molecule type" value="Genomic_DNA"/>
</dbReference>